<dbReference type="RefSeq" id="WP_017126013.1">
    <property type="nucleotide sequence ID" value="NZ_JACAQE010000002.1"/>
</dbReference>
<accession>A0A7Y7XY26</accession>
<organism evidence="1 2">
    <name type="scientific">Pseudomonas gingeri</name>
    <dbReference type="NCBI Taxonomy" id="117681"/>
    <lineage>
        <taxon>Bacteria</taxon>
        <taxon>Pseudomonadati</taxon>
        <taxon>Pseudomonadota</taxon>
        <taxon>Gammaproteobacteria</taxon>
        <taxon>Pseudomonadales</taxon>
        <taxon>Pseudomonadaceae</taxon>
        <taxon>Pseudomonas</taxon>
    </lineage>
</organism>
<evidence type="ECO:0000313" key="1">
    <source>
        <dbReference type="EMBL" id="NWC13207.1"/>
    </source>
</evidence>
<evidence type="ECO:0000313" key="2">
    <source>
        <dbReference type="Proteomes" id="UP000517547"/>
    </source>
</evidence>
<dbReference type="AlphaFoldDB" id="A0A7Y7XY26"/>
<dbReference type="EMBL" id="JACAQE010000002">
    <property type="protein sequence ID" value="NWC13207.1"/>
    <property type="molecule type" value="Genomic_DNA"/>
</dbReference>
<proteinExistence type="predicted"/>
<gene>
    <name evidence="1" type="ORF">HX845_06125</name>
</gene>
<comment type="caution">
    <text evidence="1">The sequence shown here is derived from an EMBL/GenBank/DDBJ whole genome shotgun (WGS) entry which is preliminary data.</text>
</comment>
<reference evidence="1 2" key="1">
    <citation type="submission" date="2020-04" db="EMBL/GenBank/DDBJ databases">
        <title>Molecular characterization of pseudomonads from Agaricus bisporus reveal novel blotch 2 pathogens in Western Europe.</title>
        <authorList>
            <person name="Taparia T."/>
            <person name="Krijger M."/>
            <person name="Haynes E."/>
            <person name="Elpinstone J.G."/>
            <person name="Noble R."/>
            <person name="Van Der Wolf J."/>
        </authorList>
    </citation>
    <scope>NUCLEOTIDE SEQUENCE [LARGE SCALE GENOMIC DNA]</scope>
    <source>
        <strain evidence="1 2">IPO3738</strain>
    </source>
</reference>
<dbReference type="Proteomes" id="UP000517547">
    <property type="component" value="Unassembled WGS sequence"/>
</dbReference>
<sequence length="154" mass="16768">MADIEDFETGENAANTPQATTGELVGTLTSLGISLDFETTSMYRGTVVSGGTRVLADIGDAGRGRRKVEFTLSEADLPSGTYPLPSEKIKNVLYAMQPNNEGAIKTYPVKSGEFVLVNRAPELYLAGHFRFETHPVENLAYLVAVHRFEIKGQN</sequence>
<name>A0A7Y7XY26_9PSED</name>
<protein>
    <submittedName>
        <fullName evidence="1">Uncharacterized protein</fullName>
    </submittedName>
</protein>